<keyword evidence="2" id="KW-1185">Reference proteome</keyword>
<proteinExistence type="predicted"/>
<evidence type="ECO:0000313" key="1">
    <source>
        <dbReference type="EMBL" id="KAG0423135.1"/>
    </source>
</evidence>
<dbReference type="EMBL" id="JABSTQ010010142">
    <property type="protein sequence ID" value="KAG0423135.1"/>
    <property type="molecule type" value="Genomic_DNA"/>
</dbReference>
<gene>
    <name evidence="1" type="ORF">HPB47_001072</name>
</gene>
<comment type="caution">
    <text evidence="1">The sequence shown here is derived from an EMBL/GenBank/DDBJ whole genome shotgun (WGS) entry which is preliminary data.</text>
</comment>
<accession>A0AC60PQD0</accession>
<dbReference type="Proteomes" id="UP000805193">
    <property type="component" value="Unassembled WGS sequence"/>
</dbReference>
<evidence type="ECO:0000313" key="2">
    <source>
        <dbReference type="Proteomes" id="UP000805193"/>
    </source>
</evidence>
<name>A0AC60PQD0_IXOPE</name>
<reference evidence="1 2" key="1">
    <citation type="journal article" date="2020" name="Cell">
        <title>Large-Scale Comparative Analyses of Tick Genomes Elucidate Their Genetic Diversity and Vector Capacities.</title>
        <authorList>
            <consortium name="Tick Genome and Microbiome Consortium (TIGMIC)"/>
            <person name="Jia N."/>
            <person name="Wang J."/>
            <person name="Shi W."/>
            <person name="Du L."/>
            <person name="Sun Y."/>
            <person name="Zhan W."/>
            <person name="Jiang J.F."/>
            <person name="Wang Q."/>
            <person name="Zhang B."/>
            <person name="Ji P."/>
            <person name="Bell-Sakyi L."/>
            <person name="Cui X.M."/>
            <person name="Yuan T.T."/>
            <person name="Jiang B.G."/>
            <person name="Yang W.F."/>
            <person name="Lam T.T."/>
            <person name="Chang Q.C."/>
            <person name="Ding S.J."/>
            <person name="Wang X.J."/>
            <person name="Zhu J.G."/>
            <person name="Ruan X.D."/>
            <person name="Zhao L."/>
            <person name="Wei J.T."/>
            <person name="Ye R.Z."/>
            <person name="Que T.C."/>
            <person name="Du C.H."/>
            <person name="Zhou Y.H."/>
            <person name="Cheng J.X."/>
            <person name="Dai P.F."/>
            <person name="Guo W.B."/>
            <person name="Han X.H."/>
            <person name="Huang E.J."/>
            <person name="Li L.F."/>
            <person name="Wei W."/>
            <person name="Gao Y.C."/>
            <person name="Liu J.Z."/>
            <person name="Shao H.Z."/>
            <person name="Wang X."/>
            <person name="Wang C.C."/>
            <person name="Yang T.C."/>
            <person name="Huo Q.B."/>
            <person name="Li W."/>
            <person name="Chen H.Y."/>
            <person name="Chen S.E."/>
            <person name="Zhou L.G."/>
            <person name="Ni X.B."/>
            <person name="Tian J.H."/>
            <person name="Sheng Y."/>
            <person name="Liu T."/>
            <person name="Pan Y.S."/>
            <person name="Xia L.Y."/>
            <person name="Li J."/>
            <person name="Zhao F."/>
            <person name="Cao W.C."/>
        </authorList>
    </citation>
    <scope>NUCLEOTIDE SEQUENCE [LARGE SCALE GENOMIC DNA]</scope>
    <source>
        <strain evidence="1">Iper-2018</strain>
    </source>
</reference>
<protein>
    <submittedName>
        <fullName evidence="1">Uncharacterized protein</fullName>
    </submittedName>
</protein>
<sequence>MVSRLSADVVSPIKYPTKGLLRGPTGNTFGWPSQVTEFMWESLRATLPKKKNACAPAPSPVLFLGEASAPKSVTDVLQGGPKYSLPPNPNPIEKLCIAKALADRVTPEERERFISEAVDVLRCKSGGQKKAPRTAPVVSYFQENKLKLLTADKEGGFVVIPEGLFGEKSRAAIQKNFRQVEKHTPLWRLVNARFSGLASRDTMDRKRQALKAYAAHVSKLCPKDWTANELHAELCNSTSPLTSKKVDLNRPCTGSETQFCHIYDELSLWNEVLCHCHMQIKEVAPKELAISAFHGRRLEPGTAAKARYALVLVHWLLKEHHCLRALRIQGSVIFKNSELLCDALRLACTGGAVQSGVGEGRPGESGRHHVVSAGGHSCYRRQ</sequence>
<organism evidence="1 2">
    <name type="scientific">Ixodes persulcatus</name>
    <name type="common">Taiga tick</name>
    <dbReference type="NCBI Taxonomy" id="34615"/>
    <lineage>
        <taxon>Eukaryota</taxon>
        <taxon>Metazoa</taxon>
        <taxon>Ecdysozoa</taxon>
        <taxon>Arthropoda</taxon>
        <taxon>Chelicerata</taxon>
        <taxon>Arachnida</taxon>
        <taxon>Acari</taxon>
        <taxon>Parasitiformes</taxon>
        <taxon>Ixodida</taxon>
        <taxon>Ixodoidea</taxon>
        <taxon>Ixodidae</taxon>
        <taxon>Ixodinae</taxon>
        <taxon>Ixodes</taxon>
    </lineage>
</organism>